<accession>A0ACD1E241</accession>
<gene>
    <name evidence="1" type="ORF">KM842_11885</name>
</gene>
<evidence type="ECO:0000313" key="1">
    <source>
        <dbReference type="EMBL" id="QWS32950.1"/>
    </source>
</evidence>
<protein>
    <submittedName>
        <fullName evidence="1">MFS transporter</fullName>
    </submittedName>
</protein>
<keyword evidence="2" id="KW-1185">Reference proteome</keyword>
<sequence length="395" mass="39709">MSRLRHSGWLSVSSVAVGSFGTVLSEFLPIGLLPSIASDLGVRIATAGLMVVVTGLAAAVAAPVVTVATLRLDRRIVLVGLSAVLVVSDAVAALAPAFPVLLVARVLLGVALGGFWAIGAGIAGRLVAEDQTIRATSLITAGISIATVVSLPLGAFVAATANWRVAFVIGGAVGLVALVLQLLTLPAVPSQQRVRPAALTGLFGVPRARVGLLVAAFLFAAQFAAYTYVSPFLQDVARVRPDVVSVALLVFGVSGIIGNFATSAALDRSVLGTLTGLGVTLAAAVALLPLVAHLPVAVFALLVVWGVVWGGLPLGLQTWMVQATPQGAEAGLAMFVTTIQVALAVGSSLGGVAVAAAGIAVDFRFAAVVALVGTAALVWLGLRTATRTSTAAAHH</sequence>
<proteinExistence type="predicted"/>
<reference evidence="1" key="1">
    <citation type="submission" date="2021-06" db="EMBL/GenBank/DDBJ databases">
        <authorList>
            <person name="Ellington A.J."/>
            <person name="Bryan N.C."/>
            <person name="Christner B.C."/>
            <person name="Reisch C.R."/>
        </authorList>
    </citation>
    <scope>NUCLEOTIDE SEQUENCE</scope>
    <source>
        <strain evidence="1">L6-1</strain>
    </source>
</reference>
<dbReference type="Proteomes" id="UP000681794">
    <property type="component" value="Chromosome"/>
</dbReference>
<dbReference type="EMBL" id="CP076544">
    <property type="protein sequence ID" value="QWS32950.1"/>
    <property type="molecule type" value="Genomic_DNA"/>
</dbReference>
<name>A0ACD1E241_9MICO</name>
<organism evidence="1 2">
    <name type="scientific">Curtobacterium aetherium</name>
    <dbReference type="NCBI Taxonomy" id="2841594"/>
    <lineage>
        <taxon>Bacteria</taxon>
        <taxon>Bacillati</taxon>
        <taxon>Actinomycetota</taxon>
        <taxon>Actinomycetes</taxon>
        <taxon>Micrococcales</taxon>
        <taxon>Microbacteriaceae</taxon>
        <taxon>Curtobacterium</taxon>
    </lineage>
</organism>
<evidence type="ECO:0000313" key="2">
    <source>
        <dbReference type="Proteomes" id="UP000681794"/>
    </source>
</evidence>